<gene>
    <name evidence="1" type="ORF">ACFY35_20855</name>
</gene>
<keyword evidence="2" id="KW-1185">Reference proteome</keyword>
<protein>
    <submittedName>
        <fullName evidence="1">Uncharacterized protein</fullName>
    </submittedName>
</protein>
<comment type="caution">
    <text evidence="1">The sequence shown here is derived from an EMBL/GenBank/DDBJ whole genome shotgun (WGS) entry which is preliminary data.</text>
</comment>
<reference evidence="1 2" key="1">
    <citation type="submission" date="2024-10" db="EMBL/GenBank/DDBJ databases">
        <title>The Natural Products Discovery Center: Release of the First 8490 Sequenced Strains for Exploring Actinobacteria Biosynthetic Diversity.</title>
        <authorList>
            <person name="Kalkreuter E."/>
            <person name="Kautsar S.A."/>
            <person name="Yang D."/>
            <person name="Bader C.D."/>
            <person name="Teijaro C.N."/>
            <person name="Fluegel L."/>
            <person name="Davis C.M."/>
            <person name="Simpson J.R."/>
            <person name="Lauterbach L."/>
            <person name="Steele A.D."/>
            <person name="Gui C."/>
            <person name="Meng S."/>
            <person name="Li G."/>
            <person name="Viehrig K."/>
            <person name="Ye F."/>
            <person name="Su P."/>
            <person name="Kiefer A.F."/>
            <person name="Nichols A."/>
            <person name="Cepeda A.J."/>
            <person name="Yan W."/>
            <person name="Fan B."/>
            <person name="Jiang Y."/>
            <person name="Adhikari A."/>
            <person name="Zheng C.-J."/>
            <person name="Schuster L."/>
            <person name="Cowan T.M."/>
            <person name="Smanski M.J."/>
            <person name="Chevrette M.G."/>
            <person name="De Carvalho L.P.S."/>
            <person name="Shen B."/>
        </authorList>
    </citation>
    <scope>NUCLEOTIDE SEQUENCE [LARGE SCALE GENOMIC DNA]</scope>
    <source>
        <strain evidence="1 2">NPDC000087</strain>
    </source>
</reference>
<dbReference type="EMBL" id="JBIAZU010000003">
    <property type="protein sequence ID" value="MFF5291898.1"/>
    <property type="molecule type" value="Genomic_DNA"/>
</dbReference>
<dbReference type="RefSeq" id="WP_020511761.1">
    <property type="nucleotide sequence ID" value="NZ_JBIAZU010000003.1"/>
</dbReference>
<organism evidence="1 2">
    <name type="scientific">Paractinoplanes globisporus</name>
    <dbReference type="NCBI Taxonomy" id="113565"/>
    <lineage>
        <taxon>Bacteria</taxon>
        <taxon>Bacillati</taxon>
        <taxon>Actinomycetota</taxon>
        <taxon>Actinomycetes</taxon>
        <taxon>Micromonosporales</taxon>
        <taxon>Micromonosporaceae</taxon>
        <taxon>Paractinoplanes</taxon>
    </lineage>
</organism>
<evidence type="ECO:0000313" key="2">
    <source>
        <dbReference type="Proteomes" id="UP001602245"/>
    </source>
</evidence>
<proteinExistence type="predicted"/>
<evidence type="ECO:0000313" key="1">
    <source>
        <dbReference type="EMBL" id="MFF5291898.1"/>
    </source>
</evidence>
<name>A0ABW6WF07_9ACTN</name>
<dbReference type="Proteomes" id="UP001602245">
    <property type="component" value="Unassembled WGS sequence"/>
</dbReference>
<accession>A0ABW6WF07</accession>
<sequence length="241" mass="26231">MGAALLTLSDGVLDDVDPVTAAANDELIVAAFGFLRLRRGDSETQLLWGRYAYAASCLLYGAGHSLSIEASCLLQHILAEQGLTFDALHLCRLRLAVLSRRGLQDEVWSTRLSLANALHADGQCVQARREISTVRRRSARFVAGRQHAVRVLLSEATILAGCGRTGQAVRLLQARAETLRGLGDFGRHAAARWFAVAEHTHPRVCEDAAAGHTAVNREHDDRTRFWQSQLTGVTSQPAATD</sequence>